<dbReference type="PANTHER" id="PTHR37186:SF1">
    <property type="entry name" value="OS06G0524500 PROTEIN"/>
    <property type="match status" value="1"/>
</dbReference>
<feature type="region of interest" description="Disordered" evidence="1">
    <location>
        <begin position="1"/>
        <end position="53"/>
    </location>
</feature>
<keyword evidence="2" id="KW-1133">Transmembrane helix</keyword>
<dbReference type="Proteomes" id="UP000594263">
    <property type="component" value="Unplaced"/>
</dbReference>
<keyword evidence="2" id="KW-0812">Transmembrane</keyword>
<evidence type="ECO:0000313" key="4">
    <source>
        <dbReference type="Proteomes" id="UP000594263"/>
    </source>
</evidence>
<name>A0A7N0RFF4_KALFE</name>
<proteinExistence type="predicted"/>
<feature type="compositionally biased region" description="Low complexity" evidence="1">
    <location>
        <begin position="1"/>
        <end position="12"/>
    </location>
</feature>
<dbReference type="Gramene" id="Kaladp0010s0044.1.v1.1">
    <property type="protein sequence ID" value="Kaladp0010s0044.1.v1.1.CDS.1"/>
    <property type="gene ID" value="Kaladp0010s0044.v1.1"/>
</dbReference>
<feature type="region of interest" description="Disordered" evidence="1">
    <location>
        <begin position="98"/>
        <end position="120"/>
    </location>
</feature>
<reference evidence="3" key="1">
    <citation type="submission" date="2021-01" db="UniProtKB">
        <authorList>
            <consortium name="EnsemblPlants"/>
        </authorList>
    </citation>
    <scope>IDENTIFICATION</scope>
</reference>
<keyword evidence="4" id="KW-1185">Reference proteome</keyword>
<dbReference type="AlphaFoldDB" id="A0A7N0RFF4"/>
<dbReference type="PANTHER" id="PTHR37186">
    <property type="entry name" value="OS06G0524500 PROTEIN"/>
    <property type="match status" value="1"/>
</dbReference>
<sequence>MTDPSSNSNPSSRRTEAPTSSRNIGGGGGGLGFSGHRTTRFAHTPDSSNPDAATLREQWRYAIKLYSRWYSHAWGTAILAGVSFFALGWVIKGENPIHSMSGSSAKEDSLSKPPVSESGS</sequence>
<organism evidence="3 4">
    <name type="scientific">Kalanchoe fedtschenkoi</name>
    <name type="common">Lavender scallops</name>
    <name type="synonym">South American air plant</name>
    <dbReference type="NCBI Taxonomy" id="63787"/>
    <lineage>
        <taxon>Eukaryota</taxon>
        <taxon>Viridiplantae</taxon>
        <taxon>Streptophyta</taxon>
        <taxon>Embryophyta</taxon>
        <taxon>Tracheophyta</taxon>
        <taxon>Spermatophyta</taxon>
        <taxon>Magnoliopsida</taxon>
        <taxon>eudicotyledons</taxon>
        <taxon>Gunneridae</taxon>
        <taxon>Pentapetalae</taxon>
        <taxon>Saxifragales</taxon>
        <taxon>Crassulaceae</taxon>
        <taxon>Kalanchoe</taxon>
    </lineage>
</organism>
<evidence type="ECO:0000256" key="1">
    <source>
        <dbReference type="SAM" id="MobiDB-lite"/>
    </source>
</evidence>
<accession>A0A7N0RFF4</accession>
<evidence type="ECO:0000313" key="3">
    <source>
        <dbReference type="EnsemblPlants" id="Kaladp0010s0044.1.v1.1.CDS.1"/>
    </source>
</evidence>
<keyword evidence="2" id="KW-0472">Membrane</keyword>
<evidence type="ECO:0000256" key="2">
    <source>
        <dbReference type="SAM" id="Phobius"/>
    </source>
</evidence>
<dbReference type="EnsemblPlants" id="Kaladp0010s0044.1.v1.1">
    <property type="protein sequence ID" value="Kaladp0010s0044.1.v1.1.CDS.1"/>
    <property type="gene ID" value="Kaladp0010s0044.v1.1"/>
</dbReference>
<feature type="transmembrane region" description="Helical" evidence="2">
    <location>
        <begin position="69"/>
        <end position="91"/>
    </location>
</feature>
<protein>
    <submittedName>
        <fullName evidence="3">Uncharacterized protein</fullName>
    </submittedName>
</protein>
<feature type="compositionally biased region" description="Gly residues" evidence="1">
    <location>
        <begin position="24"/>
        <end position="33"/>
    </location>
</feature>